<evidence type="ECO:0000313" key="1">
    <source>
        <dbReference type="EMBL" id="KAK9930870.1"/>
    </source>
</evidence>
<dbReference type="Gene3D" id="3.80.10.10">
    <property type="entry name" value="Ribonuclease Inhibitor"/>
    <property type="match status" value="1"/>
</dbReference>
<keyword evidence="2" id="KW-1185">Reference proteome</keyword>
<dbReference type="EMBL" id="JBEDUW010000004">
    <property type="protein sequence ID" value="KAK9930870.1"/>
    <property type="molecule type" value="Genomic_DNA"/>
</dbReference>
<accession>A0AAW1X5G9</accession>
<organism evidence="1 2">
    <name type="scientific">Rubus argutus</name>
    <name type="common">Southern blackberry</name>
    <dbReference type="NCBI Taxonomy" id="59490"/>
    <lineage>
        <taxon>Eukaryota</taxon>
        <taxon>Viridiplantae</taxon>
        <taxon>Streptophyta</taxon>
        <taxon>Embryophyta</taxon>
        <taxon>Tracheophyta</taxon>
        <taxon>Spermatophyta</taxon>
        <taxon>Magnoliopsida</taxon>
        <taxon>eudicotyledons</taxon>
        <taxon>Gunneridae</taxon>
        <taxon>Pentapetalae</taxon>
        <taxon>rosids</taxon>
        <taxon>fabids</taxon>
        <taxon>Rosales</taxon>
        <taxon>Rosaceae</taxon>
        <taxon>Rosoideae</taxon>
        <taxon>Rosoideae incertae sedis</taxon>
        <taxon>Rubus</taxon>
    </lineage>
</organism>
<comment type="caution">
    <text evidence="1">The sequence shown here is derived from an EMBL/GenBank/DDBJ whole genome shotgun (WGS) entry which is preliminary data.</text>
</comment>
<name>A0AAW1X5G9_RUBAR</name>
<protein>
    <submittedName>
        <fullName evidence="1">Uncharacterized protein</fullName>
    </submittedName>
</protein>
<dbReference type="InterPro" id="IPR032675">
    <property type="entry name" value="LRR_dom_sf"/>
</dbReference>
<gene>
    <name evidence="1" type="ORF">M0R45_018176</name>
</gene>
<proteinExistence type="predicted"/>
<evidence type="ECO:0000313" key="2">
    <source>
        <dbReference type="Proteomes" id="UP001457282"/>
    </source>
</evidence>
<dbReference type="Proteomes" id="UP001457282">
    <property type="component" value="Unassembled WGS sequence"/>
</dbReference>
<reference evidence="1 2" key="1">
    <citation type="journal article" date="2023" name="G3 (Bethesda)">
        <title>A chromosome-length genome assembly and annotation of blackberry (Rubus argutus, cv. 'Hillquist').</title>
        <authorList>
            <person name="Bruna T."/>
            <person name="Aryal R."/>
            <person name="Dudchenko O."/>
            <person name="Sargent D.J."/>
            <person name="Mead D."/>
            <person name="Buti M."/>
            <person name="Cavallini A."/>
            <person name="Hytonen T."/>
            <person name="Andres J."/>
            <person name="Pham M."/>
            <person name="Weisz D."/>
            <person name="Mascagni F."/>
            <person name="Usai G."/>
            <person name="Natali L."/>
            <person name="Bassil N."/>
            <person name="Fernandez G.E."/>
            <person name="Lomsadze A."/>
            <person name="Armour M."/>
            <person name="Olukolu B."/>
            <person name="Poorten T."/>
            <person name="Britton C."/>
            <person name="Davik J."/>
            <person name="Ashrafi H."/>
            <person name="Aiden E.L."/>
            <person name="Borodovsky M."/>
            <person name="Worthington M."/>
        </authorList>
    </citation>
    <scope>NUCLEOTIDE SEQUENCE [LARGE SCALE GENOMIC DNA]</scope>
    <source>
        <strain evidence="1">PI 553951</strain>
    </source>
</reference>
<dbReference type="AlphaFoldDB" id="A0AAW1X5G9"/>
<dbReference type="SUPFAM" id="SSF52058">
    <property type="entry name" value="L domain-like"/>
    <property type="match status" value="1"/>
</dbReference>
<sequence>MKLSRCTSLLELPDLTGIPNLEKLDLSCCKRLLEIPELPPNLVEVDVSYCESLEKFWKLSKENSPFRVAFPGTSDGPMWFNCWKDVTSDLINEFCIEIFDHEEWEKMGLGICEFSIKISENWKWEKIGLAICVVQPTQQTGLLESDKATNPKRRRSS</sequence>